<comment type="function">
    <text evidence="8">Serine protease involved in intramembrane proteolysis.</text>
</comment>
<protein>
    <recommendedName>
        <fullName evidence="8">RHOMBOID-like protein</fullName>
        <ecNumber evidence="8">3.4.21.105</ecNumber>
    </recommendedName>
</protein>
<dbReference type="Proteomes" id="UP000000768">
    <property type="component" value="Chromosome 5"/>
</dbReference>
<feature type="transmembrane region" description="Helical" evidence="8">
    <location>
        <begin position="334"/>
        <end position="356"/>
    </location>
</feature>
<evidence type="ECO:0000256" key="6">
    <source>
        <dbReference type="ARBA" id="ARBA00022989"/>
    </source>
</evidence>
<dbReference type="STRING" id="4558.A0A1Z5RK36"/>
<dbReference type="InParanoid" id="A0A1Z5RK36"/>
<evidence type="ECO:0000256" key="7">
    <source>
        <dbReference type="ARBA" id="ARBA00023136"/>
    </source>
</evidence>
<proteinExistence type="inferred from homology"/>
<dbReference type="EMBL" id="CM000764">
    <property type="protein sequence ID" value="OQU84103.1"/>
    <property type="molecule type" value="Genomic_DNA"/>
</dbReference>
<keyword evidence="8" id="KW-0645">Protease</keyword>
<dbReference type="OrthoDB" id="418595at2759"/>
<feature type="transmembrane region" description="Helical" evidence="8">
    <location>
        <begin position="271"/>
        <end position="289"/>
    </location>
</feature>
<keyword evidence="6 8" id="KW-1133">Transmembrane helix</keyword>
<dbReference type="GO" id="GO:0004252">
    <property type="term" value="F:serine-type endopeptidase activity"/>
    <property type="evidence" value="ECO:0007669"/>
    <property type="project" value="InterPro"/>
</dbReference>
<dbReference type="SUPFAM" id="SSF144091">
    <property type="entry name" value="Rhomboid-like"/>
    <property type="match status" value="1"/>
</dbReference>
<keyword evidence="5 8" id="KW-0378">Hydrolase</keyword>
<sequence length="431" mass="46369">MKPAGGGGGGEDDVQVLVERPSSLSGHSHSHRQHGASSSSSLPTSSTSAAAAAAARHPHNHHRQQQVIRARPYYRRWSPWLVSAATAACVAIFLVTMYVNDCPRHNSNSNCAAGFLGRFAFQPLRENPLLGPSSATLVKMGALDVPKVVHGRQGWRLITCMWLHAGVVHLLINMLCLVIIGIRLEQEFGFVRIGLVYLISGFGGSLMSALFIQSNVSVGASGALFGLIGSMLSELITNWSLYANKVAALVTLVLVIVVNLALGLLPRVDNFAHIGGLISGFLLGFVFFIRPQFAWLTQHRRVSAAAQPDGQPPAAAPTPPPVVSVKRKHKTYQYVLWLAAAVLLVVGFTVATVLLFRGYNANEHCPWCHYLSCVPTKRWKCDASPTTCTGTLQENTLTVVCAGGKNQTYVVASAADASQDRINDLCNQLCT</sequence>
<dbReference type="eggNOG" id="KOG2289">
    <property type="taxonomic scope" value="Eukaryota"/>
</dbReference>
<dbReference type="Gramene" id="OQU84103">
    <property type="protein sequence ID" value="OQU84103"/>
    <property type="gene ID" value="SORBI_3005G229166"/>
</dbReference>
<dbReference type="AlphaFoldDB" id="A0A1Z5RK36"/>
<feature type="domain" description="Peptidase S54 rhomboid" evidence="10">
    <location>
        <begin position="152"/>
        <end position="288"/>
    </location>
</feature>
<dbReference type="PANTHER" id="PTHR22936:SF77">
    <property type="entry name" value="RHOMBOID-LIKE PROTEIN 1"/>
    <property type="match status" value="1"/>
</dbReference>
<evidence type="ECO:0000313" key="11">
    <source>
        <dbReference type="EMBL" id="OQU84103.1"/>
    </source>
</evidence>
<comment type="subcellular location">
    <subcellularLocation>
        <location evidence="2 8">Membrane</location>
        <topology evidence="2 8">Multi-pass membrane protein</topology>
    </subcellularLocation>
</comment>
<evidence type="ECO:0000313" key="12">
    <source>
        <dbReference type="Proteomes" id="UP000000768"/>
    </source>
</evidence>
<evidence type="ECO:0000259" key="10">
    <source>
        <dbReference type="Pfam" id="PF01694"/>
    </source>
</evidence>
<feature type="transmembrane region" description="Helical" evidence="8">
    <location>
        <begin position="194"/>
        <end position="212"/>
    </location>
</feature>
<evidence type="ECO:0000256" key="8">
    <source>
        <dbReference type="RuleBase" id="RU362115"/>
    </source>
</evidence>
<dbReference type="GO" id="GO:0016020">
    <property type="term" value="C:membrane"/>
    <property type="evidence" value="ECO:0007669"/>
    <property type="project" value="UniProtKB-SubCell"/>
</dbReference>
<dbReference type="GO" id="GO:0006508">
    <property type="term" value="P:proteolysis"/>
    <property type="evidence" value="ECO:0007669"/>
    <property type="project" value="UniProtKB-KW"/>
</dbReference>
<dbReference type="OMA" id="HKHQVWR"/>
<dbReference type="FunCoup" id="A0A1Z5RK36">
    <property type="interactions" value="273"/>
</dbReference>
<feature type="transmembrane region" description="Helical" evidence="8">
    <location>
        <begin position="79"/>
        <end position="99"/>
    </location>
</feature>
<keyword evidence="12" id="KW-1185">Reference proteome</keyword>
<comment type="similarity">
    <text evidence="3 8">Belongs to the peptidase S54 family.</text>
</comment>
<name>A0A1Z5RK36_SORBI</name>
<accession>A0A1Z5RK36</accession>
<dbReference type="GO" id="GO:0005737">
    <property type="term" value="C:cytoplasm"/>
    <property type="evidence" value="ECO:0007669"/>
    <property type="project" value="UniProtKB-ARBA"/>
</dbReference>
<reference evidence="11 12" key="1">
    <citation type="journal article" date="2009" name="Nature">
        <title>The Sorghum bicolor genome and the diversification of grasses.</title>
        <authorList>
            <person name="Paterson A.H."/>
            <person name="Bowers J.E."/>
            <person name="Bruggmann R."/>
            <person name="Dubchak I."/>
            <person name="Grimwood J."/>
            <person name="Gundlach H."/>
            <person name="Haberer G."/>
            <person name="Hellsten U."/>
            <person name="Mitros T."/>
            <person name="Poliakov A."/>
            <person name="Schmutz J."/>
            <person name="Spannagl M."/>
            <person name="Tang H."/>
            <person name="Wang X."/>
            <person name="Wicker T."/>
            <person name="Bharti A.K."/>
            <person name="Chapman J."/>
            <person name="Feltus F.A."/>
            <person name="Gowik U."/>
            <person name="Grigoriev I.V."/>
            <person name="Lyons E."/>
            <person name="Maher C.A."/>
            <person name="Martis M."/>
            <person name="Narechania A."/>
            <person name="Otillar R.P."/>
            <person name="Penning B.W."/>
            <person name="Salamov A.A."/>
            <person name="Wang Y."/>
            <person name="Zhang L."/>
            <person name="Carpita N.C."/>
            <person name="Freeling M."/>
            <person name="Gingle A.R."/>
            <person name="Hash C.T."/>
            <person name="Keller B."/>
            <person name="Klein P."/>
            <person name="Kresovich S."/>
            <person name="McCann M.C."/>
            <person name="Ming R."/>
            <person name="Peterson D.G."/>
            <person name="Mehboob-ur-Rahman"/>
            <person name="Ware D."/>
            <person name="Westhoff P."/>
            <person name="Mayer K.F."/>
            <person name="Messing J."/>
            <person name="Rokhsar D.S."/>
        </authorList>
    </citation>
    <scope>NUCLEOTIDE SEQUENCE [LARGE SCALE GENOMIC DNA]</scope>
    <source>
        <strain evidence="12">cv. BTx623</strain>
    </source>
</reference>
<dbReference type="GO" id="GO:0012505">
    <property type="term" value="C:endomembrane system"/>
    <property type="evidence" value="ECO:0007669"/>
    <property type="project" value="UniProtKB-ARBA"/>
</dbReference>
<dbReference type="Pfam" id="PF01694">
    <property type="entry name" value="Rhomboid"/>
    <property type="match status" value="1"/>
</dbReference>
<feature type="transmembrane region" description="Helical" evidence="8">
    <location>
        <begin position="218"/>
        <end position="239"/>
    </location>
</feature>
<evidence type="ECO:0000256" key="9">
    <source>
        <dbReference type="SAM" id="MobiDB-lite"/>
    </source>
</evidence>
<comment type="catalytic activity">
    <reaction evidence="1 8">
        <text>Cleaves type-1 transmembrane domains using a catalytic dyad composed of serine and histidine that are contributed by different transmembrane domains.</text>
        <dbReference type="EC" id="3.4.21.105"/>
    </reaction>
</comment>
<dbReference type="EC" id="3.4.21.105" evidence="8"/>
<dbReference type="FunFam" id="1.20.1540.10:FF:000019">
    <property type="entry name" value="RHOMBOID-like protein"/>
    <property type="match status" value="1"/>
</dbReference>
<feature type="compositionally biased region" description="Low complexity" evidence="9">
    <location>
        <begin position="35"/>
        <end position="55"/>
    </location>
</feature>
<keyword evidence="7 8" id="KW-0472">Membrane</keyword>
<feature type="region of interest" description="Disordered" evidence="9">
    <location>
        <begin position="1"/>
        <end position="67"/>
    </location>
</feature>
<reference evidence="12" key="2">
    <citation type="journal article" date="2018" name="Plant J.">
        <title>The Sorghum bicolor reference genome: improved assembly, gene annotations, a transcriptome atlas, and signatures of genome organization.</title>
        <authorList>
            <person name="McCormick R.F."/>
            <person name="Truong S.K."/>
            <person name="Sreedasyam A."/>
            <person name="Jenkins J."/>
            <person name="Shu S."/>
            <person name="Sims D."/>
            <person name="Kennedy M."/>
            <person name="Amirebrahimi M."/>
            <person name="Weers B.D."/>
            <person name="McKinley B."/>
            <person name="Mattison A."/>
            <person name="Morishige D.T."/>
            <person name="Grimwood J."/>
            <person name="Schmutz J."/>
            <person name="Mullet J.E."/>
        </authorList>
    </citation>
    <scope>NUCLEOTIDE SEQUENCE [LARGE SCALE GENOMIC DNA]</scope>
    <source>
        <strain evidence="12">cv. BTx623</strain>
    </source>
</reference>
<dbReference type="Gene3D" id="1.20.1540.10">
    <property type="entry name" value="Rhomboid-like"/>
    <property type="match status" value="1"/>
</dbReference>
<keyword evidence="8" id="KW-0720">Serine protease</keyword>
<feature type="transmembrane region" description="Helical" evidence="8">
    <location>
        <begin position="161"/>
        <end position="182"/>
    </location>
</feature>
<dbReference type="InterPro" id="IPR002610">
    <property type="entry name" value="Peptidase_S54_rhomboid-like"/>
</dbReference>
<evidence type="ECO:0000256" key="2">
    <source>
        <dbReference type="ARBA" id="ARBA00004141"/>
    </source>
</evidence>
<feature type="transmembrane region" description="Helical" evidence="8">
    <location>
        <begin position="246"/>
        <end position="265"/>
    </location>
</feature>
<dbReference type="InterPro" id="IPR022764">
    <property type="entry name" value="Peptidase_S54_rhomboid_dom"/>
</dbReference>
<evidence type="ECO:0000256" key="5">
    <source>
        <dbReference type="ARBA" id="ARBA00022801"/>
    </source>
</evidence>
<dbReference type="PANTHER" id="PTHR22936">
    <property type="entry name" value="RHOMBOID-RELATED"/>
    <property type="match status" value="1"/>
</dbReference>
<gene>
    <name evidence="11" type="ORF">SORBI_3005G229166</name>
</gene>
<evidence type="ECO:0000256" key="4">
    <source>
        <dbReference type="ARBA" id="ARBA00022692"/>
    </source>
</evidence>
<evidence type="ECO:0000256" key="3">
    <source>
        <dbReference type="ARBA" id="ARBA00009045"/>
    </source>
</evidence>
<evidence type="ECO:0000256" key="1">
    <source>
        <dbReference type="ARBA" id="ARBA00000156"/>
    </source>
</evidence>
<keyword evidence="4 8" id="KW-0812">Transmembrane</keyword>
<dbReference type="InterPro" id="IPR035952">
    <property type="entry name" value="Rhomboid-like_sf"/>
</dbReference>
<organism evidence="11 12">
    <name type="scientific">Sorghum bicolor</name>
    <name type="common">Sorghum</name>
    <name type="synonym">Sorghum vulgare</name>
    <dbReference type="NCBI Taxonomy" id="4558"/>
    <lineage>
        <taxon>Eukaryota</taxon>
        <taxon>Viridiplantae</taxon>
        <taxon>Streptophyta</taxon>
        <taxon>Embryophyta</taxon>
        <taxon>Tracheophyta</taxon>
        <taxon>Spermatophyta</taxon>
        <taxon>Magnoliopsida</taxon>
        <taxon>Liliopsida</taxon>
        <taxon>Poales</taxon>
        <taxon>Poaceae</taxon>
        <taxon>PACMAD clade</taxon>
        <taxon>Panicoideae</taxon>
        <taxon>Andropogonodae</taxon>
        <taxon>Andropogoneae</taxon>
        <taxon>Sorghinae</taxon>
        <taxon>Sorghum</taxon>
    </lineage>
</organism>